<dbReference type="RefSeq" id="WP_093086250.1">
    <property type="nucleotide sequence ID" value="NZ_FNBE01000011.1"/>
</dbReference>
<proteinExistence type="predicted"/>
<keyword evidence="2" id="KW-1185">Reference proteome</keyword>
<dbReference type="EMBL" id="FNBE01000011">
    <property type="protein sequence ID" value="SDG41446.1"/>
    <property type="molecule type" value="Genomic_DNA"/>
</dbReference>
<evidence type="ECO:0000313" key="2">
    <source>
        <dbReference type="Proteomes" id="UP000198967"/>
    </source>
</evidence>
<organism evidence="1 2">
    <name type="scientific">Pseudonocardia oroxyli</name>
    <dbReference type="NCBI Taxonomy" id="366584"/>
    <lineage>
        <taxon>Bacteria</taxon>
        <taxon>Bacillati</taxon>
        <taxon>Actinomycetota</taxon>
        <taxon>Actinomycetes</taxon>
        <taxon>Pseudonocardiales</taxon>
        <taxon>Pseudonocardiaceae</taxon>
        <taxon>Pseudonocardia</taxon>
    </lineage>
</organism>
<name>A0A1G7U1N7_PSEOR</name>
<accession>A0A1G7U1N7</accession>
<sequence length="124" mass="13148">MPPPPTSVLLWRADECAAAGPVHACCLRETAPGARAVVYRTRAEQGIAGVVDFTAAAGPRPDGGWAAPGVFVPLADPVPRAVLLADDTLRPVFASLRSRRRLPEPAARLLARMIDPPADPRPDR</sequence>
<gene>
    <name evidence="1" type="ORF">SAMN05216377_111208</name>
</gene>
<reference evidence="1 2" key="1">
    <citation type="submission" date="2016-10" db="EMBL/GenBank/DDBJ databases">
        <authorList>
            <person name="de Groot N.N."/>
        </authorList>
    </citation>
    <scope>NUCLEOTIDE SEQUENCE [LARGE SCALE GENOMIC DNA]</scope>
    <source>
        <strain evidence="1 2">CGMCC 4.3143</strain>
    </source>
</reference>
<dbReference type="AlphaFoldDB" id="A0A1G7U1N7"/>
<evidence type="ECO:0000313" key="1">
    <source>
        <dbReference type="EMBL" id="SDG41446.1"/>
    </source>
</evidence>
<protein>
    <submittedName>
        <fullName evidence="1">Uncharacterized protein</fullName>
    </submittedName>
</protein>
<dbReference type="Proteomes" id="UP000198967">
    <property type="component" value="Unassembled WGS sequence"/>
</dbReference>
<dbReference type="STRING" id="366584.SAMN05216377_111208"/>
<dbReference type="OrthoDB" id="3578971at2"/>